<dbReference type="Gene3D" id="3.40.50.2000">
    <property type="entry name" value="Glycogen Phosphorylase B"/>
    <property type="match status" value="1"/>
</dbReference>
<dbReference type="AlphaFoldDB" id="A0A4V6I476"/>
<dbReference type="SUPFAM" id="SSF53756">
    <property type="entry name" value="UDP-Glycosyltransferase/glycogen phosphorylase"/>
    <property type="match status" value="1"/>
</dbReference>
<gene>
    <name evidence="1" type="ORF">LS65_002600</name>
</gene>
<evidence type="ECO:0000313" key="2">
    <source>
        <dbReference type="Proteomes" id="UP000029707"/>
    </source>
</evidence>
<organism evidence="1 2">
    <name type="scientific">Helicobacter japonicus</name>
    <dbReference type="NCBI Taxonomy" id="425400"/>
    <lineage>
        <taxon>Bacteria</taxon>
        <taxon>Pseudomonadati</taxon>
        <taxon>Campylobacterota</taxon>
        <taxon>Epsilonproteobacteria</taxon>
        <taxon>Campylobacterales</taxon>
        <taxon>Helicobacteraceae</taxon>
        <taxon>Helicobacter</taxon>
    </lineage>
</organism>
<reference evidence="1 2" key="1">
    <citation type="journal article" date="2014" name="Genome Announc.">
        <title>Draft genome sequences of eight enterohepatic helicobacter species isolated from both laboratory and wild rodents.</title>
        <authorList>
            <person name="Sheh A."/>
            <person name="Shen Z."/>
            <person name="Fox J.G."/>
        </authorList>
    </citation>
    <scope>NUCLEOTIDE SEQUENCE [LARGE SCALE GENOMIC DNA]</scope>
    <source>
        <strain evidence="1 2">MIT 01-6451</strain>
    </source>
</reference>
<accession>A0A4V6I476</accession>
<dbReference type="EMBL" id="JRMQ02000002">
    <property type="protein sequence ID" value="TLE02833.1"/>
    <property type="molecule type" value="Genomic_DNA"/>
</dbReference>
<evidence type="ECO:0000313" key="1">
    <source>
        <dbReference type="EMBL" id="TLE02833.1"/>
    </source>
</evidence>
<comment type="caution">
    <text evidence="1">The sequence shown here is derived from an EMBL/GenBank/DDBJ whole genome shotgun (WGS) entry which is preliminary data.</text>
</comment>
<dbReference type="OrthoDB" id="9783380at2"/>
<dbReference type="Proteomes" id="UP000029707">
    <property type="component" value="Unassembled WGS sequence"/>
</dbReference>
<dbReference type="STRING" id="425400.LS65_07280"/>
<protein>
    <submittedName>
        <fullName evidence="1">Capsular biosynthesis protein</fullName>
    </submittedName>
</protein>
<dbReference type="RefSeq" id="WP_094777076.1">
    <property type="nucleotide sequence ID" value="NZ_CAJUDB010000001.1"/>
</dbReference>
<name>A0A4V6I476_9HELI</name>
<keyword evidence="2" id="KW-1185">Reference proteome</keyword>
<sequence>MCEHKARKAEAKPRILILAAANISTCPRAMRMVEILKDDYDVSVMGIDSENGTPMPPVAVQNRGGGSYNLKSFSYPTYKKRNVWQELVLWCNVALRRWDKLSFIANRLVIIEHLCKYSYDIVICHDLLLLPVLFMGLEKSGHKCGKKGDTKVVFDAREFYPLQNTSSLRWQLLFKRFNTYLCATYAPKVDSMFSVSPAFCDMYKKHFGLNAQLLMSLPPFYNLSPTQVDAKNIKILYHGALNRNRDIDKVIEICQWLDERFCIDFIFTGGERAFAQKIESRIKELQSQGKKIRLLPPVDLEQIVPFGNSYDIGLLYIPPHNHNLLLTLPNKFFEYIQSRLALLIPPLTQIMPFVQKYDNAIIARDFEIRSLADVLCSLNAKEIMCYKQNSIKAAQELNLSANVPIVHNCIKSLLHDT</sequence>
<proteinExistence type="predicted"/>